<accession>A0A9D3YIU2</accession>
<protein>
    <submittedName>
        <fullName evidence="1">Uncharacterized protein</fullName>
    </submittedName>
</protein>
<dbReference type="Proteomes" id="UP000828390">
    <property type="component" value="Unassembled WGS sequence"/>
</dbReference>
<comment type="caution">
    <text evidence="1">The sequence shown here is derived from an EMBL/GenBank/DDBJ whole genome shotgun (WGS) entry which is preliminary data.</text>
</comment>
<gene>
    <name evidence="1" type="ORF">DPMN_074537</name>
</gene>
<reference evidence="1" key="2">
    <citation type="submission" date="2020-11" db="EMBL/GenBank/DDBJ databases">
        <authorList>
            <person name="McCartney M.A."/>
            <person name="Auch B."/>
            <person name="Kono T."/>
            <person name="Mallez S."/>
            <person name="Becker A."/>
            <person name="Gohl D.M."/>
            <person name="Silverstein K.A.T."/>
            <person name="Koren S."/>
            <person name="Bechman K.B."/>
            <person name="Herman A."/>
            <person name="Abrahante J.E."/>
            <person name="Garbe J."/>
        </authorList>
    </citation>
    <scope>NUCLEOTIDE SEQUENCE</scope>
    <source>
        <strain evidence="1">Duluth1</strain>
        <tissue evidence="1">Whole animal</tissue>
    </source>
</reference>
<name>A0A9D3YIU2_DREPO</name>
<evidence type="ECO:0000313" key="2">
    <source>
        <dbReference type="Proteomes" id="UP000828390"/>
    </source>
</evidence>
<reference evidence="1" key="1">
    <citation type="journal article" date="2019" name="bioRxiv">
        <title>The Genome of the Zebra Mussel, Dreissena polymorpha: A Resource for Invasive Species Research.</title>
        <authorList>
            <person name="McCartney M.A."/>
            <person name="Auch B."/>
            <person name="Kono T."/>
            <person name="Mallez S."/>
            <person name="Zhang Y."/>
            <person name="Obille A."/>
            <person name="Becker A."/>
            <person name="Abrahante J.E."/>
            <person name="Garbe J."/>
            <person name="Badalamenti J.P."/>
            <person name="Herman A."/>
            <person name="Mangelson H."/>
            <person name="Liachko I."/>
            <person name="Sullivan S."/>
            <person name="Sone E.D."/>
            <person name="Koren S."/>
            <person name="Silverstein K.A.T."/>
            <person name="Beckman K.B."/>
            <person name="Gohl D.M."/>
        </authorList>
    </citation>
    <scope>NUCLEOTIDE SEQUENCE</scope>
    <source>
        <strain evidence="1">Duluth1</strain>
        <tissue evidence="1">Whole animal</tissue>
    </source>
</reference>
<organism evidence="1 2">
    <name type="scientific">Dreissena polymorpha</name>
    <name type="common">Zebra mussel</name>
    <name type="synonym">Mytilus polymorpha</name>
    <dbReference type="NCBI Taxonomy" id="45954"/>
    <lineage>
        <taxon>Eukaryota</taxon>
        <taxon>Metazoa</taxon>
        <taxon>Spiralia</taxon>
        <taxon>Lophotrochozoa</taxon>
        <taxon>Mollusca</taxon>
        <taxon>Bivalvia</taxon>
        <taxon>Autobranchia</taxon>
        <taxon>Heteroconchia</taxon>
        <taxon>Euheterodonta</taxon>
        <taxon>Imparidentia</taxon>
        <taxon>Neoheterodontei</taxon>
        <taxon>Myida</taxon>
        <taxon>Dreissenoidea</taxon>
        <taxon>Dreissenidae</taxon>
        <taxon>Dreissena</taxon>
    </lineage>
</organism>
<proteinExistence type="predicted"/>
<sequence length="90" mass="9220">MLLMCVCPGPDCSAVTGQVCCEPGMDCLSVGECFCPFGEIPKDGPIQCCTEDCGVGQSCDATGAWATASQCHVFNPLHVGNLSSAKLSSV</sequence>
<evidence type="ECO:0000313" key="1">
    <source>
        <dbReference type="EMBL" id="KAH3699579.1"/>
    </source>
</evidence>
<dbReference type="EMBL" id="JAIWYP010000015">
    <property type="protein sequence ID" value="KAH3699579.1"/>
    <property type="molecule type" value="Genomic_DNA"/>
</dbReference>
<keyword evidence="2" id="KW-1185">Reference proteome</keyword>
<dbReference type="AlphaFoldDB" id="A0A9D3YIU2"/>